<name>A0A564YML8_HYMDI</name>
<gene>
    <name evidence="2" type="ORF">WMSIL1_LOCUS7675</name>
</gene>
<evidence type="ECO:0000313" key="2">
    <source>
        <dbReference type="EMBL" id="VUZ48430.1"/>
    </source>
</evidence>
<sequence>MTDDSVNSADDNFNQLKKIFPLFTKSLEEDLHYRNTYPGISEKLCNAQISSPPFSQVNSWSRRSGSVEENSMPNQEQSTYEFCMNNNYDYFQNQCPSFKNEDDDWNQLKIHQQNEWSPPLKRHKHFAQWQNDSFEALYHSKKHFETEDKLNGSKIIGLTLGQLNGWTQRQKIGGQELDIHHSHSKSFNTDDQNNSSGRNIFSNKGITFGKHKSHNEQLPLEGCDYQESHCSFGQSEDEQTNAFNDNYLQHHYPFTDNQSAIYNQGLMESQTIPRCLWNFGREKAGNAGEESNALDHINLQNQDSNTRQQRDKEGQSVNFGRTLDFEWTEGLQKFPTLCQLLDEDGNLLREE</sequence>
<dbReference type="AlphaFoldDB" id="A0A564YML8"/>
<protein>
    <submittedName>
        <fullName evidence="2">Uncharacterized protein</fullName>
    </submittedName>
</protein>
<organism evidence="2 3">
    <name type="scientific">Hymenolepis diminuta</name>
    <name type="common">Rat tapeworm</name>
    <dbReference type="NCBI Taxonomy" id="6216"/>
    <lineage>
        <taxon>Eukaryota</taxon>
        <taxon>Metazoa</taxon>
        <taxon>Spiralia</taxon>
        <taxon>Lophotrochozoa</taxon>
        <taxon>Platyhelminthes</taxon>
        <taxon>Cestoda</taxon>
        <taxon>Eucestoda</taxon>
        <taxon>Cyclophyllidea</taxon>
        <taxon>Hymenolepididae</taxon>
        <taxon>Hymenolepis</taxon>
    </lineage>
</organism>
<feature type="compositionally biased region" description="Polar residues" evidence="1">
    <location>
        <begin position="185"/>
        <end position="202"/>
    </location>
</feature>
<keyword evidence="3" id="KW-1185">Reference proteome</keyword>
<feature type="region of interest" description="Disordered" evidence="1">
    <location>
        <begin position="183"/>
        <end position="202"/>
    </location>
</feature>
<dbReference type="EMBL" id="CABIJS010000288">
    <property type="protein sequence ID" value="VUZ48430.1"/>
    <property type="molecule type" value="Genomic_DNA"/>
</dbReference>
<proteinExistence type="predicted"/>
<accession>A0A564YML8</accession>
<dbReference type="Proteomes" id="UP000321570">
    <property type="component" value="Unassembled WGS sequence"/>
</dbReference>
<reference evidence="2 3" key="1">
    <citation type="submission" date="2019-07" db="EMBL/GenBank/DDBJ databases">
        <authorList>
            <person name="Jastrzebski P J."/>
            <person name="Paukszto L."/>
            <person name="Jastrzebski P J."/>
        </authorList>
    </citation>
    <scope>NUCLEOTIDE SEQUENCE [LARGE SCALE GENOMIC DNA]</scope>
    <source>
        <strain evidence="2 3">WMS-il1</strain>
    </source>
</reference>
<evidence type="ECO:0000256" key="1">
    <source>
        <dbReference type="SAM" id="MobiDB-lite"/>
    </source>
</evidence>
<evidence type="ECO:0000313" key="3">
    <source>
        <dbReference type="Proteomes" id="UP000321570"/>
    </source>
</evidence>